<dbReference type="PANTHER" id="PTHR31236:SF59">
    <property type="entry name" value="BURP DOMAIN PROTEIN"/>
    <property type="match status" value="1"/>
</dbReference>
<evidence type="ECO:0000313" key="2">
    <source>
        <dbReference type="EMBL" id="PNX81809.1"/>
    </source>
</evidence>
<name>A0A2K3LTH5_TRIPR</name>
<dbReference type="PANTHER" id="PTHR31236">
    <property type="entry name" value="BURP DOMAIN PROTEIN USPL1-LIKE"/>
    <property type="match status" value="1"/>
</dbReference>
<dbReference type="EMBL" id="ASHM01040637">
    <property type="protein sequence ID" value="PNX81809.1"/>
    <property type="molecule type" value="Genomic_DNA"/>
</dbReference>
<organism evidence="2 3">
    <name type="scientific">Trifolium pratense</name>
    <name type="common">Red clover</name>
    <dbReference type="NCBI Taxonomy" id="57577"/>
    <lineage>
        <taxon>Eukaryota</taxon>
        <taxon>Viridiplantae</taxon>
        <taxon>Streptophyta</taxon>
        <taxon>Embryophyta</taxon>
        <taxon>Tracheophyta</taxon>
        <taxon>Spermatophyta</taxon>
        <taxon>Magnoliopsida</taxon>
        <taxon>eudicotyledons</taxon>
        <taxon>Gunneridae</taxon>
        <taxon>Pentapetalae</taxon>
        <taxon>rosids</taxon>
        <taxon>fabids</taxon>
        <taxon>Fabales</taxon>
        <taxon>Fabaceae</taxon>
        <taxon>Papilionoideae</taxon>
        <taxon>50 kb inversion clade</taxon>
        <taxon>NPAAA clade</taxon>
        <taxon>Hologalegina</taxon>
        <taxon>IRL clade</taxon>
        <taxon>Trifolieae</taxon>
        <taxon>Trifolium</taxon>
    </lineage>
</organism>
<dbReference type="PROSITE" id="PS51277">
    <property type="entry name" value="BURP"/>
    <property type="match status" value="1"/>
</dbReference>
<dbReference type="Pfam" id="PF03181">
    <property type="entry name" value="BURP"/>
    <property type="match status" value="1"/>
</dbReference>
<feature type="domain" description="BURP" evidence="1">
    <location>
        <begin position="1"/>
        <end position="156"/>
    </location>
</feature>
<dbReference type="InterPro" id="IPR044816">
    <property type="entry name" value="BURP"/>
</dbReference>
<evidence type="ECO:0000313" key="3">
    <source>
        <dbReference type="Proteomes" id="UP000236291"/>
    </source>
</evidence>
<gene>
    <name evidence="2" type="ORF">L195_g037834</name>
</gene>
<sequence>MQDIIDQCESPLQKGETKACPTSIESMVEFVHSVIGSDAKYNVLTTQYPTTSGAALQNYTILKVSKDIYAPKWVACHPRPYPYALYYCHYLDIGSRIFKVLLKGQYGDTMDALAICHLDTSDMPPNHIIFKYLGMKPGEGPLCHFFPVKHVVWVPLPSEASN</sequence>
<reference evidence="2 3" key="2">
    <citation type="journal article" date="2017" name="Front. Plant Sci.">
        <title>Gene Classification and Mining of Molecular Markers Useful in Red Clover (Trifolium pratense) Breeding.</title>
        <authorList>
            <person name="Istvanek J."/>
            <person name="Dluhosova J."/>
            <person name="Dluhos P."/>
            <person name="Patkova L."/>
            <person name="Nedelnik J."/>
            <person name="Repkova J."/>
        </authorList>
    </citation>
    <scope>NUCLEOTIDE SEQUENCE [LARGE SCALE GENOMIC DNA]</scope>
    <source>
        <strain evidence="3">cv. Tatra</strain>
        <tissue evidence="2">Young leaves</tissue>
    </source>
</reference>
<dbReference type="InterPro" id="IPR004873">
    <property type="entry name" value="BURP_dom"/>
</dbReference>
<evidence type="ECO:0000259" key="1">
    <source>
        <dbReference type="PROSITE" id="PS51277"/>
    </source>
</evidence>
<protein>
    <submittedName>
        <fullName evidence="2">BURP domain-containing protein</fullName>
    </submittedName>
</protein>
<proteinExistence type="predicted"/>
<reference evidence="2 3" key="1">
    <citation type="journal article" date="2014" name="Am. J. Bot.">
        <title>Genome assembly and annotation for red clover (Trifolium pratense; Fabaceae).</title>
        <authorList>
            <person name="Istvanek J."/>
            <person name="Jaros M."/>
            <person name="Krenek A."/>
            <person name="Repkova J."/>
        </authorList>
    </citation>
    <scope>NUCLEOTIDE SEQUENCE [LARGE SCALE GENOMIC DNA]</scope>
    <source>
        <strain evidence="3">cv. Tatra</strain>
        <tissue evidence="2">Young leaves</tissue>
    </source>
</reference>
<accession>A0A2K3LTH5</accession>
<dbReference type="STRING" id="57577.A0A2K3LTH5"/>
<dbReference type="Proteomes" id="UP000236291">
    <property type="component" value="Unassembled WGS sequence"/>
</dbReference>
<dbReference type="SMART" id="SM01045">
    <property type="entry name" value="BURP"/>
    <property type="match status" value="1"/>
</dbReference>
<dbReference type="AlphaFoldDB" id="A0A2K3LTH5"/>
<comment type="caution">
    <text evidence="2">The sequence shown here is derived from an EMBL/GenBank/DDBJ whole genome shotgun (WGS) entry which is preliminary data.</text>
</comment>